<keyword evidence="1" id="KW-0472">Membrane</keyword>
<comment type="caution">
    <text evidence="3">The sequence shown here is derived from an EMBL/GenBank/DDBJ whole genome shotgun (WGS) entry which is preliminary data.</text>
</comment>
<feature type="transmembrane region" description="Helical" evidence="1">
    <location>
        <begin position="6"/>
        <end position="29"/>
    </location>
</feature>
<dbReference type="Pfam" id="PF07885">
    <property type="entry name" value="Ion_trans_2"/>
    <property type="match status" value="1"/>
</dbReference>
<evidence type="ECO:0000313" key="4">
    <source>
        <dbReference type="Proteomes" id="UP000632858"/>
    </source>
</evidence>
<feature type="domain" description="Potassium channel" evidence="2">
    <location>
        <begin position="71"/>
        <end position="137"/>
    </location>
</feature>
<protein>
    <submittedName>
        <fullName evidence="3">Ion transporter</fullName>
    </submittedName>
</protein>
<dbReference type="EMBL" id="BMFO01000002">
    <property type="protein sequence ID" value="GGF91392.1"/>
    <property type="molecule type" value="Genomic_DNA"/>
</dbReference>
<name>A0A917FL00_9GAMM</name>
<keyword evidence="1" id="KW-1133">Transmembrane helix</keyword>
<dbReference type="Gene3D" id="1.10.287.70">
    <property type="match status" value="1"/>
</dbReference>
<sequence length="149" mass="16605">MGYPDWDANLLVVAATFAAVAMAVLVHYEGLSFISGRLARRREHYSRRKVLYAIFGVLGLHVVEIWILGITLWALLHYPDAGSAVGMPVVNLLDCIYLSAESFSTVGFGDISPQGPIRFLAGTTSLTGFVLITWSASFTYLEMERFWRR</sequence>
<organism evidence="3 4">
    <name type="scientific">Arenimonas maotaiensis</name>
    <dbReference type="NCBI Taxonomy" id="1446479"/>
    <lineage>
        <taxon>Bacteria</taxon>
        <taxon>Pseudomonadati</taxon>
        <taxon>Pseudomonadota</taxon>
        <taxon>Gammaproteobacteria</taxon>
        <taxon>Lysobacterales</taxon>
        <taxon>Lysobacteraceae</taxon>
        <taxon>Arenimonas</taxon>
    </lineage>
</organism>
<proteinExistence type="predicted"/>
<accession>A0A917FL00</accession>
<keyword evidence="4" id="KW-1185">Reference proteome</keyword>
<feature type="transmembrane region" description="Helical" evidence="1">
    <location>
        <begin position="119"/>
        <end position="141"/>
    </location>
</feature>
<dbReference type="InterPro" id="IPR013099">
    <property type="entry name" value="K_chnl_dom"/>
</dbReference>
<evidence type="ECO:0000256" key="1">
    <source>
        <dbReference type="SAM" id="Phobius"/>
    </source>
</evidence>
<reference evidence="3" key="1">
    <citation type="journal article" date="2014" name="Int. J. Syst. Evol. Microbiol.">
        <title>Complete genome sequence of Corynebacterium casei LMG S-19264T (=DSM 44701T), isolated from a smear-ripened cheese.</title>
        <authorList>
            <consortium name="US DOE Joint Genome Institute (JGI-PGF)"/>
            <person name="Walter F."/>
            <person name="Albersmeier A."/>
            <person name="Kalinowski J."/>
            <person name="Ruckert C."/>
        </authorList>
    </citation>
    <scope>NUCLEOTIDE SEQUENCE</scope>
    <source>
        <strain evidence="3">CGMCC 1.12726</strain>
    </source>
</reference>
<keyword evidence="1" id="KW-0812">Transmembrane</keyword>
<evidence type="ECO:0000259" key="2">
    <source>
        <dbReference type="Pfam" id="PF07885"/>
    </source>
</evidence>
<gene>
    <name evidence="3" type="ORF">GCM10010960_11680</name>
</gene>
<evidence type="ECO:0000313" key="3">
    <source>
        <dbReference type="EMBL" id="GGF91392.1"/>
    </source>
</evidence>
<feature type="transmembrane region" description="Helical" evidence="1">
    <location>
        <begin position="50"/>
        <end position="76"/>
    </location>
</feature>
<dbReference type="RefSeq" id="WP_188448768.1">
    <property type="nucleotide sequence ID" value="NZ_BMFO01000002.1"/>
</dbReference>
<dbReference type="AlphaFoldDB" id="A0A917FL00"/>
<dbReference type="SUPFAM" id="SSF81324">
    <property type="entry name" value="Voltage-gated potassium channels"/>
    <property type="match status" value="1"/>
</dbReference>
<reference evidence="3" key="2">
    <citation type="submission" date="2020-09" db="EMBL/GenBank/DDBJ databases">
        <authorList>
            <person name="Sun Q."/>
            <person name="Zhou Y."/>
        </authorList>
    </citation>
    <scope>NUCLEOTIDE SEQUENCE</scope>
    <source>
        <strain evidence="3">CGMCC 1.12726</strain>
    </source>
</reference>
<dbReference type="Proteomes" id="UP000632858">
    <property type="component" value="Unassembled WGS sequence"/>
</dbReference>